<keyword evidence="3" id="KW-1133">Transmembrane helix</keyword>
<dbReference type="SMART" id="SM00239">
    <property type="entry name" value="C2"/>
    <property type="match status" value="2"/>
</dbReference>
<name>A0A915KEU7_ROMCU</name>
<dbReference type="Gene3D" id="2.60.40.150">
    <property type="entry name" value="C2 domain"/>
    <property type="match status" value="2"/>
</dbReference>
<proteinExistence type="predicted"/>
<evidence type="ECO:0000259" key="4">
    <source>
        <dbReference type="PROSITE" id="PS50004"/>
    </source>
</evidence>
<dbReference type="PANTHER" id="PTHR45911:SF4">
    <property type="entry name" value="MULTIPLE C2 AND TRANSMEMBRANE DOMAIN-CONTAINING PROTEIN"/>
    <property type="match status" value="1"/>
</dbReference>
<protein>
    <submittedName>
        <fullName evidence="6">C2 domain-containing protein</fullName>
    </submittedName>
</protein>
<evidence type="ECO:0000313" key="6">
    <source>
        <dbReference type="WBParaSite" id="nRc.2.0.1.t37242-RA"/>
    </source>
</evidence>
<dbReference type="GO" id="GO:0046928">
    <property type="term" value="P:regulation of neurotransmitter secretion"/>
    <property type="evidence" value="ECO:0007669"/>
    <property type="project" value="TreeGrafter"/>
</dbReference>
<dbReference type="WBParaSite" id="nRc.2.0.1.t37242-RA">
    <property type="protein sequence ID" value="nRc.2.0.1.t37242-RA"/>
    <property type="gene ID" value="nRc.2.0.1.g37242"/>
</dbReference>
<dbReference type="InterPro" id="IPR000008">
    <property type="entry name" value="C2_dom"/>
</dbReference>
<feature type="transmembrane region" description="Helical" evidence="3">
    <location>
        <begin position="527"/>
        <end position="554"/>
    </location>
</feature>
<reference evidence="6" key="1">
    <citation type="submission" date="2022-11" db="UniProtKB">
        <authorList>
            <consortium name="WormBaseParasite"/>
        </authorList>
    </citation>
    <scope>IDENTIFICATION</scope>
</reference>
<dbReference type="GO" id="GO:0030672">
    <property type="term" value="C:synaptic vesicle membrane"/>
    <property type="evidence" value="ECO:0007669"/>
    <property type="project" value="TreeGrafter"/>
</dbReference>
<keyword evidence="5" id="KW-1185">Reference proteome</keyword>
<organism evidence="5 6">
    <name type="scientific">Romanomermis culicivorax</name>
    <name type="common">Nematode worm</name>
    <dbReference type="NCBI Taxonomy" id="13658"/>
    <lineage>
        <taxon>Eukaryota</taxon>
        <taxon>Metazoa</taxon>
        <taxon>Ecdysozoa</taxon>
        <taxon>Nematoda</taxon>
        <taxon>Enoplea</taxon>
        <taxon>Dorylaimia</taxon>
        <taxon>Mermithida</taxon>
        <taxon>Mermithoidea</taxon>
        <taxon>Mermithidae</taxon>
        <taxon>Romanomermis</taxon>
    </lineage>
</organism>
<keyword evidence="3" id="KW-0472">Membrane</keyword>
<dbReference type="FunFam" id="2.60.40.150:FF:000167">
    <property type="entry name" value="Multiple C2 domains, transmembrane 2a"/>
    <property type="match status" value="1"/>
</dbReference>
<dbReference type="PRINTS" id="PR00360">
    <property type="entry name" value="C2DOMAIN"/>
</dbReference>
<dbReference type="CDD" id="cd08376">
    <property type="entry name" value="C2B_MCTP_PRT"/>
    <property type="match status" value="1"/>
</dbReference>
<sequence>MSPFGAIMDDNFSENYGPDLKTIRVFVQACNQILSNGPLAEILASDSYSNNRKATTEKYDQFFCTCRPLSPRPFFLSAPPTLAGICRVHSRCSSFGTLYELQKGQQQRETPSANNMLILDEDSPTRPSFMGGFLKLSKKHVTPDSASSKKSKPPHNWSYSVNIVLVEAKDLLLAEPQHSISVGPPDTFVRFKLGVDKYKSKIVPKTYQPKWLEQFDMHMFDEQQNTLEIMVFDKRKDCCIGKCNVNLSLLEREKTHHEWYDLFECTNNNSIGSINVIVGKIFLLISISGQQSPVLSSPLSINSEDSGSVDDGKLNLDQRLLRRRYTWMNSHEDVQDIGILTVKAQGLAAADIGVSISTTGKSDPFCVLELVNARVQTHTEYKTLSPEWNKAFFFNIRDINAVLEVTVFDEDPNKKVEFLGKIAVPLLRRSLKMTSGEKKWFALKDRKLQRRAKGKIQMQFDLIWNSIRAAIRTVNPKERKYMYQEEKFKRQIFMRNAMRVKSIIMEVVDISSFVQSCWSWESPARSVISFIIFLLATYFFELYMVPIVLLIFFIRGYMYRSVVESLKTKNAGLEEYYADSDSDDDQTTVDDKEEKLGIKQRLIAVQDTLTMVQNALDYIASTIERVKK</sequence>
<dbReference type="Pfam" id="PF00168">
    <property type="entry name" value="C2"/>
    <property type="match status" value="2"/>
</dbReference>
<evidence type="ECO:0000256" key="2">
    <source>
        <dbReference type="ARBA" id="ARBA00022837"/>
    </source>
</evidence>
<dbReference type="AlphaFoldDB" id="A0A915KEU7"/>
<dbReference type="OMA" id="SERCIST"/>
<dbReference type="CDD" id="cd08377">
    <property type="entry name" value="C2C_MCTP_PRT"/>
    <property type="match status" value="1"/>
</dbReference>
<keyword evidence="1" id="KW-0479">Metal-binding</keyword>
<feature type="domain" description="C2" evidence="4">
    <location>
        <begin position="141"/>
        <end position="260"/>
    </location>
</feature>
<dbReference type="Proteomes" id="UP000887565">
    <property type="component" value="Unplaced"/>
</dbReference>
<evidence type="ECO:0000256" key="3">
    <source>
        <dbReference type="SAM" id="Phobius"/>
    </source>
</evidence>
<evidence type="ECO:0000313" key="5">
    <source>
        <dbReference type="Proteomes" id="UP000887565"/>
    </source>
</evidence>
<evidence type="ECO:0000256" key="1">
    <source>
        <dbReference type="ARBA" id="ARBA00022723"/>
    </source>
</evidence>
<keyword evidence="2" id="KW-0106">Calcium</keyword>
<dbReference type="SUPFAM" id="SSF49562">
    <property type="entry name" value="C2 domain (Calcium/lipid-binding domain, CaLB)"/>
    <property type="match status" value="2"/>
</dbReference>
<accession>A0A915KEU7</accession>
<dbReference type="PROSITE" id="PS50004">
    <property type="entry name" value="C2"/>
    <property type="match status" value="2"/>
</dbReference>
<feature type="domain" description="C2" evidence="4">
    <location>
        <begin position="310"/>
        <end position="441"/>
    </location>
</feature>
<keyword evidence="3" id="KW-0812">Transmembrane</keyword>
<dbReference type="InterPro" id="IPR035892">
    <property type="entry name" value="C2_domain_sf"/>
</dbReference>
<dbReference type="PANTHER" id="PTHR45911">
    <property type="entry name" value="C2 DOMAIN-CONTAINING PROTEIN"/>
    <property type="match status" value="1"/>
</dbReference>
<dbReference type="GO" id="GO:0005509">
    <property type="term" value="F:calcium ion binding"/>
    <property type="evidence" value="ECO:0007669"/>
    <property type="project" value="TreeGrafter"/>
</dbReference>